<feature type="domain" description="Nephrocystin 3-like N-terminal" evidence="2">
    <location>
        <begin position="210"/>
        <end position="383"/>
    </location>
</feature>
<feature type="domain" description="DUF7791" evidence="3">
    <location>
        <begin position="500"/>
        <end position="620"/>
    </location>
</feature>
<sequence>MARNRASTIDEFVGLGLLMVGELRCINDVQDLSYIKNVVQTFIIKLEAVIFDFQTASTADSTPLDLLSCASLRLARDLLIRVDLFWSRLQGIADLNHVPVVCQTIWPVENLRILEDRLLKFCASSKFEPGPVAIKGAGLYGPIVDPKSHGLQNQDKARTLEEFFLDKLAFKSMKDREDEVSPAHFATFEWILEKPLSDDTKSMINVTSRSIRFAEWLCSNDTSGIFWIKGKAGSGKSTLMRYICQHQKTTKFLDKWTSDKPLTTVSFYFWTSGTPEQRSQTVLLRYHLHQLLSQGKEMIPWVFPELWLRCQDTKSRVAAVLDWSTELLVYGFQKFFKNAAGKTRICLFIDGLDGLEGDQRGLIELVRFIVDLSSDFKILVSSRPWPIFEKAFSDVPNLQLQVLSKGDIRQYIDKYLDGVPEICHIASRDSDRFSQFKSRITQKADGVFLWATLCTKALIARLADGDTVADLDAKLAQFPADLDDFYRYLLFTKRPHKELQEQSRILQIIRARETVCDFTKDESSSSMIAYQLVLAIQGEALETNTDVKQLSTAEVMDMYQTLRTQLTSLCADLVVLHSSESSLSRSQGASFLVEGDIESRRFAQSRVGYYHRTVRDFLIFKSTLDWYWLPRKLDPLDNWARNAFATYELRMKHNTPYHCPFLSLAAEFGLHQYVEAEIKTARYEYKGGIPPLSHGIEFLASRRHSVYPLLSTELISILLDSAHDPNILYKDLSGKDTTPRLLALKYVREAHQRGWIQIYDLTPDGNARWVGTLKLFILHGADPNALIVEDSWDLAVTALDIVTEMFQTYLSHDFKQLLQILVEKGAVETALNNRTKERYDLCCNRYIMTES</sequence>
<dbReference type="Gene3D" id="3.40.50.300">
    <property type="entry name" value="P-loop containing nucleotide triphosphate hydrolases"/>
    <property type="match status" value="1"/>
</dbReference>
<dbReference type="AlphaFoldDB" id="A0A9P4NHV7"/>
<proteinExistence type="predicted"/>
<evidence type="ECO:0000313" key="4">
    <source>
        <dbReference type="EMBL" id="KAF2421802.1"/>
    </source>
</evidence>
<organism evidence="4 5">
    <name type="scientific">Tothia fuscella</name>
    <dbReference type="NCBI Taxonomy" id="1048955"/>
    <lineage>
        <taxon>Eukaryota</taxon>
        <taxon>Fungi</taxon>
        <taxon>Dikarya</taxon>
        <taxon>Ascomycota</taxon>
        <taxon>Pezizomycotina</taxon>
        <taxon>Dothideomycetes</taxon>
        <taxon>Pleosporomycetidae</taxon>
        <taxon>Venturiales</taxon>
        <taxon>Cylindrosympodiaceae</taxon>
        <taxon>Tothia</taxon>
    </lineage>
</organism>
<dbReference type="InterPro" id="IPR056693">
    <property type="entry name" value="DUF7791"/>
</dbReference>
<dbReference type="SUPFAM" id="SSF52540">
    <property type="entry name" value="P-loop containing nucleoside triphosphate hydrolases"/>
    <property type="match status" value="1"/>
</dbReference>
<evidence type="ECO:0000256" key="1">
    <source>
        <dbReference type="ARBA" id="ARBA00022737"/>
    </source>
</evidence>
<dbReference type="PANTHER" id="PTHR10039:SF5">
    <property type="entry name" value="NACHT DOMAIN-CONTAINING PROTEIN"/>
    <property type="match status" value="1"/>
</dbReference>
<evidence type="ECO:0000259" key="3">
    <source>
        <dbReference type="Pfam" id="PF25053"/>
    </source>
</evidence>
<evidence type="ECO:0008006" key="6">
    <source>
        <dbReference type="Google" id="ProtNLM"/>
    </source>
</evidence>
<keyword evidence="5" id="KW-1185">Reference proteome</keyword>
<keyword evidence="1" id="KW-0677">Repeat</keyword>
<dbReference type="Proteomes" id="UP000800235">
    <property type="component" value="Unassembled WGS sequence"/>
</dbReference>
<dbReference type="InterPro" id="IPR056884">
    <property type="entry name" value="NPHP3-like_N"/>
</dbReference>
<accession>A0A9P4NHV7</accession>
<protein>
    <recommendedName>
        <fullName evidence="6">NACHT domain-containing protein</fullName>
    </recommendedName>
</protein>
<dbReference type="OrthoDB" id="443402at2759"/>
<reference evidence="4" key="1">
    <citation type="journal article" date="2020" name="Stud. Mycol.">
        <title>101 Dothideomycetes genomes: a test case for predicting lifestyles and emergence of pathogens.</title>
        <authorList>
            <person name="Haridas S."/>
            <person name="Albert R."/>
            <person name="Binder M."/>
            <person name="Bloem J."/>
            <person name="Labutti K."/>
            <person name="Salamov A."/>
            <person name="Andreopoulos B."/>
            <person name="Baker S."/>
            <person name="Barry K."/>
            <person name="Bills G."/>
            <person name="Bluhm B."/>
            <person name="Cannon C."/>
            <person name="Castanera R."/>
            <person name="Culley D."/>
            <person name="Daum C."/>
            <person name="Ezra D."/>
            <person name="Gonzalez J."/>
            <person name="Henrissat B."/>
            <person name="Kuo A."/>
            <person name="Liang C."/>
            <person name="Lipzen A."/>
            <person name="Lutzoni F."/>
            <person name="Magnuson J."/>
            <person name="Mondo S."/>
            <person name="Nolan M."/>
            <person name="Ohm R."/>
            <person name="Pangilinan J."/>
            <person name="Park H.-J."/>
            <person name="Ramirez L."/>
            <person name="Alfaro M."/>
            <person name="Sun H."/>
            <person name="Tritt A."/>
            <person name="Yoshinaga Y."/>
            <person name="Zwiers L.-H."/>
            <person name="Turgeon B."/>
            <person name="Goodwin S."/>
            <person name="Spatafora J."/>
            <person name="Crous P."/>
            <person name="Grigoriev I."/>
        </authorList>
    </citation>
    <scope>NUCLEOTIDE SEQUENCE</scope>
    <source>
        <strain evidence="4">CBS 130266</strain>
    </source>
</reference>
<evidence type="ECO:0000259" key="2">
    <source>
        <dbReference type="Pfam" id="PF24883"/>
    </source>
</evidence>
<gene>
    <name evidence="4" type="ORF">EJ08DRAFT_701913</name>
</gene>
<dbReference type="PANTHER" id="PTHR10039">
    <property type="entry name" value="AMELOGENIN"/>
    <property type="match status" value="1"/>
</dbReference>
<comment type="caution">
    <text evidence="4">The sequence shown here is derived from an EMBL/GenBank/DDBJ whole genome shotgun (WGS) entry which is preliminary data.</text>
</comment>
<dbReference type="InterPro" id="IPR027417">
    <property type="entry name" value="P-loop_NTPase"/>
</dbReference>
<dbReference type="EMBL" id="MU007096">
    <property type="protein sequence ID" value="KAF2421802.1"/>
    <property type="molecule type" value="Genomic_DNA"/>
</dbReference>
<evidence type="ECO:0000313" key="5">
    <source>
        <dbReference type="Proteomes" id="UP000800235"/>
    </source>
</evidence>
<dbReference type="Pfam" id="PF24883">
    <property type="entry name" value="NPHP3_N"/>
    <property type="match status" value="1"/>
</dbReference>
<name>A0A9P4NHV7_9PEZI</name>
<dbReference type="Pfam" id="PF25053">
    <property type="entry name" value="DUF7791"/>
    <property type="match status" value="1"/>
</dbReference>